<dbReference type="AlphaFoldDB" id="E4ZXW3"/>
<feature type="domain" description="Gfd2/YDR514C-like C-terminal" evidence="1">
    <location>
        <begin position="53"/>
        <end position="223"/>
    </location>
</feature>
<dbReference type="VEuPathDB" id="FungiDB:LEMA_P111270.1"/>
<dbReference type="GeneID" id="13289900"/>
<sequence>MATSSSKKMNNLRKLLSSKPDKTVLRTYLNNDSANLLDDAVVVNVHRAWTIHAPYSLTDLGITTYSRKNGSHSSATSPGPQAENILNRIWSLHLRIRSHAHLPTTNGHAQAFHFGTTVYVTKEEALDLLHQIWHQPSGEADGLRPIIYMYFGNNDGLGKMRKAQFDFDPSSLPTTIATLDAQIIPAQAHITRHSDAALEYLMLQFKIKTFHVENAGNAAMYATVVAILASLRQELYASAQNPRAQVGQKGMSSSKSASRVMQGLMEGPTPPPPFGVTRYCWRCGSGMHEYVECSAYDLACGKCEKSVLAWRRENAGSHSHGSYLHILLLLLDPDNDFPLRPSRLQPLKSLRHILPLKQRIRHTLHFAFCHPPRKNLHMLLIRTRKQHLEAIPATPKHPRQHHTTRNLPHAPQTKIRTDLDKFLPRNKELVRRFIQARRRTDIVHHEFEHGTLGTQRVYHIHTRVIQDFICTQTPHKLHVPRRTSRRNMTTQSLCNLHPHGPRTPTTPIDKHLVPRPGIDIRNNCLILCQPSNPHPSHTLHIHACRYLGKHMSRHSNILSQTARCKGPDFCTEDGVAGGEVGYGCADGYDGAAEVCAGDEVGAEEAEGEGAFWDFVVYGVEGGEVSFYEDGGGRDGGSGVGGVEVEVC</sequence>
<name>E4ZXW3_LEPMJ</name>
<dbReference type="eggNOG" id="ENOG502R2XX">
    <property type="taxonomic scope" value="Eukaryota"/>
</dbReference>
<dbReference type="EMBL" id="FP929128">
    <property type="protein sequence ID" value="CBX96208.1"/>
    <property type="molecule type" value="Genomic_DNA"/>
</dbReference>
<organism evidence="3">
    <name type="scientific">Leptosphaeria maculans (strain JN3 / isolate v23.1.3 / race Av1-4-5-6-7-8)</name>
    <name type="common">Blackleg fungus</name>
    <name type="synonym">Phoma lingam</name>
    <dbReference type="NCBI Taxonomy" id="985895"/>
    <lineage>
        <taxon>Eukaryota</taxon>
        <taxon>Fungi</taxon>
        <taxon>Dikarya</taxon>
        <taxon>Ascomycota</taxon>
        <taxon>Pezizomycotina</taxon>
        <taxon>Dothideomycetes</taxon>
        <taxon>Pleosporomycetidae</taxon>
        <taxon>Pleosporales</taxon>
        <taxon>Pleosporineae</taxon>
        <taxon>Leptosphaeriaceae</taxon>
        <taxon>Plenodomus</taxon>
        <taxon>Plenodomus lingam/Leptosphaeria maculans species complex</taxon>
    </lineage>
</organism>
<evidence type="ECO:0000313" key="2">
    <source>
        <dbReference type="EMBL" id="CBX96208.1"/>
    </source>
</evidence>
<dbReference type="OrthoDB" id="3758270at2759"/>
<accession>E4ZXW3</accession>
<dbReference type="GO" id="GO:0005634">
    <property type="term" value="C:nucleus"/>
    <property type="evidence" value="ECO:0007669"/>
    <property type="project" value="TreeGrafter"/>
</dbReference>
<dbReference type="Proteomes" id="UP000002668">
    <property type="component" value="Genome"/>
</dbReference>
<dbReference type="PANTHER" id="PTHR28083">
    <property type="entry name" value="GOOD FOR FULL DBP5 ACTIVITY PROTEIN 2"/>
    <property type="match status" value="1"/>
</dbReference>
<dbReference type="InterPro" id="IPR040151">
    <property type="entry name" value="Gfd2/YDR514C-like"/>
</dbReference>
<gene>
    <name evidence="2" type="ORF">LEMA_P111270.1</name>
</gene>
<dbReference type="HOGENOM" id="CLU_423383_0_0_1"/>
<dbReference type="InterPro" id="IPR048519">
    <property type="entry name" value="Gfd2/YDR514C-like_C"/>
</dbReference>
<proteinExistence type="predicted"/>
<dbReference type="InParanoid" id="E4ZXW3"/>
<evidence type="ECO:0000313" key="3">
    <source>
        <dbReference type="Proteomes" id="UP000002668"/>
    </source>
</evidence>
<dbReference type="PANTHER" id="PTHR28083:SF1">
    <property type="entry name" value="GOOD FOR FULL DBP5 ACTIVITY PROTEIN 2"/>
    <property type="match status" value="1"/>
</dbReference>
<keyword evidence="3" id="KW-1185">Reference proteome</keyword>
<reference evidence="3" key="1">
    <citation type="journal article" date="2011" name="Nat. Commun.">
        <title>Effector diversification within compartments of the Leptosphaeria maculans genome affected by Repeat-Induced Point mutations.</title>
        <authorList>
            <person name="Rouxel T."/>
            <person name="Grandaubert J."/>
            <person name="Hane J.K."/>
            <person name="Hoede C."/>
            <person name="van de Wouw A.P."/>
            <person name="Couloux A."/>
            <person name="Dominguez V."/>
            <person name="Anthouard V."/>
            <person name="Bally P."/>
            <person name="Bourras S."/>
            <person name="Cozijnsen A.J."/>
            <person name="Ciuffetti L.M."/>
            <person name="Degrave A."/>
            <person name="Dilmaghani A."/>
            <person name="Duret L."/>
            <person name="Fudal I."/>
            <person name="Goodwin S.B."/>
            <person name="Gout L."/>
            <person name="Glaser N."/>
            <person name="Linglin J."/>
            <person name="Kema G.H.J."/>
            <person name="Lapalu N."/>
            <person name="Lawrence C.B."/>
            <person name="May K."/>
            <person name="Meyer M."/>
            <person name="Ollivier B."/>
            <person name="Poulain J."/>
            <person name="Schoch C.L."/>
            <person name="Simon A."/>
            <person name="Spatafora J.W."/>
            <person name="Stachowiak A."/>
            <person name="Turgeon B.G."/>
            <person name="Tyler B.M."/>
            <person name="Vincent D."/>
            <person name="Weissenbach J."/>
            <person name="Amselem J."/>
            <person name="Quesneville H."/>
            <person name="Oliver R.P."/>
            <person name="Wincker P."/>
            <person name="Balesdent M.-H."/>
            <person name="Howlett B.J."/>
        </authorList>
    </citation>
    <scope>NUCLEOTIDE SEQUENCE [LARGE SCALE GENOMIC DNA]</scope>
    <source>
        <strain evidence="3">JN3 / isolate v23.1.3 / race Av1-4-5-6-7-8</strain>
    </source>
</reference>
<evidence type="ECO:0000259" key="1">
    <source>
        <dbReference type="Pfam" id="PF21762"/>
    </source>
</evidence>
<dbReference type="Pfam" id="PF21762">
    <property type="entry name" value="DEDDh_C"/>
    <property type="match status" value="1"/>
</dbReference>
<protein>
    <submittedName>
        <fullName evidence="2">Predicted protein</fullName>
    </submittedName>
</protein>